<protein>
    <recommendedName>
        <fullName evidence="4">Rap1a immunity protein domain-containing protein</fullName>
    </recommendedName>
</protein>
<keyword evidence="1" id="KW-0732">Signal</keyword>
<dbReference type="OrthoDB" id="8446720at2"/>
<dbReference type="AlphaFoldDB" id="A0A2S9Q8K6"/>
<feature type="signal peptide" evidence="1">
    <location>
        <begin position="1"/>
        <end position="16"/>
    </location>
</feature>
<reference evidence="2 3" key="1">
    <citation type="submission" date="2018-02" db="EMBL/GenBank/DDBJ databases">
        <title>Whole genome sequencing of endophytic bacterium.</title>
        <authorList>
            <person name="Eedara R."/>
            <person name="Podile A.R."/>
        </authorList>
    </citation>
    <scope>NUCLEOTIDE SEQUENCE [LARGE SCALE GENOMIC DNA]</scope>
    <source>
        <strain evidence="2 3">RP1T</strain>
    </source>
</reference>
<comment type="caution">
    <text evidence="2">The sequence shown here is derived from an EMBL/GenBank/DDBJ whole genome shotgun (WGS) entry which is preliminary data.</text>
</comment>
<accession>A0A2S9Q8K6</accession>
<evidence type="ECO:0000313" key="2">
    <source>
        <dbReference type="EMBL" id="PRH85679.1"/>
    </source>
</evidence>
<sequence>MRGVIGAILLSAAVHAGTAHFSLALAQEVRRSAVGYMDVTCDRWTASANSTQGTAYAAWVAGFLSGANLAERAEDWLIDEDGTSIRRWITEYCKAHPGETLGAAAVMLRQALQQRAR</sequence>
<evidence type="ECO:0000313" key="3">
    <source>
        <dbReference type="Proteomes" id="UP000237682"/>
    </source>
</evidence>
<name>A0A2S9Q8K6_9HYPH</name>
<gene>
    <name evidence="2" type="ORF">C5L14_19130</name>
</gene>
<dbReference type="EMBL" id="PUEJ01000007">
    <property type="protein sequence ID" value="PRH85679.1"/>
    <property type="molecule type" value="Genomic_DNA"/>
</dbReference>
<proteinExistence type="predicted"/>
<evidence type="ECO:0000256" key="1">
    <source>
        <dbReference type="SAM" id="SignalP"/>
    </source>
</evidence>
<dbReference type="RefSeq" id="WP_105863677.1">
    <property type="nucleotide sequence ID" value="NZ_PUEJ01000007.1"/>
</dbReference>
<keyword evidence="3" id="KW-1185">Reference proteome</keyword>
<evidence type="ECO:0008006" key="4">
    <source>
        <dbReference type="Google" id="ProtNLM"/>
    </source>
</evidence>
<organism evidence="2 3">
    <name type="scientific">Labrys okinawensis</name>
    <dbReference type="NCBI Taxonomy" id="346911"/>
    <lineage>
        <taxon>Bacteria</taxon>
        <taxon>Pseudomonadati</taxon>
        <taxon>Pseudomonadota</taxon>
        <taxon>Alphaproteobacteria</taxon>
        <taxon>Hyphomicrobiales</taxon>
        <taxon>Xanthobacteraceae</taxon>
        <taxon>Labrys</taxon>
    </lineage>
</organism>
<feature type="chain" id="PRO_5015516453" description="Rap1a immunity protein domain-containing protein" evidence="1">
    <location>
        <begin position="17"/>
        <end position="117"/>
    </location>
</feature>
<dbReference type="Proteomes" id="UP000237682">
    <property type="component" value="Unassembled WGS sequence"/>
</dbReference>